<reference evidence="1 2" key="1">
    <citation type="submission" date="2019-12" db="EMBL/GenBank/DDBJ databases">
        <title>Mucilaginibacter sp. HMF7410 genome sequencing and assembly.</title>
        <authorList>
            <person name="Kang H."/>
            <person name="Cha I."/>
            <person name="Kim H."/>
            <person name="Joh K."/>
        </authorList>
    </citation>
    <scope>NUCLEOTIDE SEQUENCE [LARGE SCALE GENOMIC DNA]</scope>
    <source>
        <strain evidence="1 2">HMF7410</strain>
    </source>
</reference>
<dbReference type="SUPFAM" id="SSF51126">
    <property type="entry name" value="Pectin lyase-like"/>
    <property type="match status" value="1"/>
</dbReference>
<proteinExistence type="predicted"/>
<dbReference type="InterPro" id="IPR011050">
    <property type="entry name" value="Pectin_lyase_fold/virulence"/>
</dbReference>
<keyword evidence="2" id="KW-1185">Reference proteome</keyword>
<dbReference type="EMBL" id="WPIK01000010">
    <property type="protein sequence ID" value="MVN22270.1"/>
    <property type="molecule type" value="Genomic_DNA"/>
</dbReference>
<evidence type="ECO:0008006" key="3">
    <source>
        <dbReference type="Google" id="ProtNLM"/>
    </source>
</evidence>
<dbReference type="RefSeq" id="WP_157567367.1">
    <property type="nucleotide sequence ID" value="NZ_WPIK01000010.1"/>
</dbReference>
<dbReference type="Proteomes" id="UP000462014">
    <property type="component" value="Unassembled WGS sequence"/>
</dbReference>
<evidence type="ECO:0000313" key="1">
    <source>
        <dbReference type="EMBL" id="MVN22270.1"/>
    </source>
</evidence>
<gene>
    <name evidence="1" type="ORF">GO621_12075</name>
</gene>
<protein>
    <recommendedName>
        <fullName evidence="3">Right-handed parallel beta-helix repeat-containing protein</fullName>
    </recommendedName>
</protein>
<sequence>MKKVFYQFALAAGLTLLLNACHKEEIVNISVPLVQAGNVIKSDTLKGSVKGTMLSGKTYYFSTDITINDGDTLLMQSGVKLIALGDGKTAATAPEIFNHGTFISLGTKDQPNYITVNNAADLHAQAATQNYTNVFQGWWGGMVCTPAAATASNPTPLGGDVIIKWTHMEFAGSPAGPNNDAAIYASGDPRWMIYFANIKKNFIVEDSWFFGSKDDNIRTAGGKISIMRNTFELCGGVGGEFFNMKSGTVGDLAYNMCIGSATNSLKASDAGTSGTQCNVNMYNNTMINGGFRQTKTGRGGSIDYEKGARGAIYNNLIVNCRFGIRITSDADVANVVYNNQYFYGYSPAIVAQFYSADGVGVKKSADIISTTPQQNNPLFYGYDVNTYNFTANPGPITANLQPYRLLSISNSNFNTESNSPGINKSKTDFTPMRAVITTGNYGATITLPGKDIGAYQSDGTGNQH</sequence>
<accession>A0A7K1SYZ9</accession>
<name>A0A7K1SYZ9_9SPHI</name>
<organism evidence="1 2">
    <name type="scientific">Mucilaginibacter arboris</name>
    <dbReference type="NCBI Taxonomy" id="2682090"/>
    <lineage>
        <taxon>Bacteria</taxon>
        <taxon>Pseudomonadati</taxon>
        <taxon>Bacteroidota</taxon>
        <taxon>Sphingobacteriia</taxon>
        <taxon>Sphingobacteriales</taxon>
        <taxon>Sphingobacteriaceae</taxon>
        <taxon>Mucilaginibacter</taxon>
    </lineage>
</organism>
<comment type="caution">
    <text evidence="1">The sequence shown here is derived from an EMBL/GenBank/DDBJ whole genome shotgun (WGS) entry which is preliminary data.</text>
</comment>
<dbReference type="AlphaFoldDB" id="A0A7K1SYZ9"/>
<evidence type="ECO:0000313" key="2">
    <source>
        <dbReference type="Proteomes" id="UP000462014"/>
    </source>
</evidence>